<name>A0ABV7VJ68_9PROT</name>
<keyword evidence="5" id="KW-1015">Disulfide bond</keyword>
<dbReference type="EMBL" id="JBHRYJ010000002">
    <property type="protein sequence ID" value="MFC3676198.1"/>
    <property type="molecule type" value="Genomic_DNA"/>
</dbReference>
<feature type="signal peptide" evidence="7">
    <location>
        <begin position="1"/>
        <end position="19"/>
    </location>
</feature>
<evidence type="ECO:0000313" key="10">
    <source>
        <dbReference type="Proteomes" id="UP001595711"/>
    </source>
</evidence>
<keyword evidence="10" id="KW-1185">Reference proteome</keyword>
<feature type="chain" id="PRO_5046280057" evidence="7">
    <location>
        <begin position="20"/>
        <end position="207"/>
    </location>
</feature>
<evidence type="ECO:0000256" key="2">
    <source>
        <dbReference type="ARBA" id="ARBA00005791"/>
    </source>
</evidence>
<dbReference type="Proteomes" id="UP001595711">
    <property type="component" value="Unassembled WGS sequence"/>
</dbReference>
<evidence type="ECO:0000256" key="7">
    <source>
        <dbReference type="SAM" id="SignalP"/>
    </source>
</evidence>
<accession>A0ABV7VJ68</accession>
<keyword evidence="4" id="KW-0560">Oxidoreductase</keyword>
<dbReference type="PANTHER" id="PTHR13887:SF14">
    <property type="entry name" value="DISULFIDE BOND FORMATION PROTEIN D"/>
    <property type="match status" value="1"/>
</dbReference>
<evidence type="ECO:0000259" key="8">
    <source>
        <dbReference type="PROSITE" id="PS51352"/>
    </source>
</evidence>
<gene>
    <name evidence="9" type="ORF">ACFOOQ_11630</name>
</gene>
<dbReference type="InterPro" id="IPR012336">
    <property type="entry name" value="Thioredoxin-like_fold"/>
</dbReference>
<organism evidence="9 10">
    <name type="scientific">Ferrovibrio xuzhouensis</name>
    <dbReference type="NCBI Taxonomy" id="1576914"/>
    <lineage>
        <taxon>Bacteria</taxon>
        <taxon>Pseudomonadati</taxon>
        <taxon>Pseudomonadota</taxon>
        <taxon>Alphaproteobacteria</taxon>
        <taxon>Rhodospirillales</taxon>
        <taxon>Rhodospirillaceae</taxon>
        <taxon>Ferrovibrio</taxon>
    </lineage>
</organism>
<dbReference type="InterPro" id="IPR036249">
    <property type="entry name" value="Thioredoxin-like_sf"/>
</dbReference>
<dbReference type="RefSeq" id="WP_379726354.1">
    <property type="nucleotide sequence ID" value="NZ_JBHRYJ010000002.1"/>
</dbReference>
<comment type="similarity">
    <text evidence="2">Belongs to the thioredoxin family. DsbA subfamily.</text>
</comment>
<dbReference type="PANTHER" id="PTHR13887">
    <property type="entry name" value="GLUTATHIONE S-TRANSFERASE KAPPA"/>
    <property type="match status" value="1"/>
</dbReference>
<evidence type="ECO:0000256" key="6">
    <source>
        <dbReference type="ARBA" id="ARBA00023284"/>
    </source>
</evidence>
<dbReference type="InterPro" id="IPR013766">
    <property type="entry name" value="Thioredoxin_domain"/>
</dbReference>
<keyword evidence="6" id="KW-0676">Redox-active center</keyword>
<dbReference type="Pfam" id="PF13462">
    <property type="entry name" value="Thioredoxin_4"/>
    <property type="match status" value="1"/>
</dbReference>
<dbReference type="SUPFAM" id="SSF52833">
    <property type="entry name" value="Thioredoxin-like"/>
    <property type="match status" value="1"/>
</dbReference>
<evidence type="ECO:0000256" key="1">
    <source>
        <dbReference type="ARBA" id="ARBA00003565"/>
    </source>
</evidence>
<dbReference type="Gene3D" id="3.40.30.10">
    <property type="entry name" value="Glutaredoxin"/>
    <property type="match status" value="1"/>
</dbReference>
<evidence type="ECO:0000256" key="4">
    <source>
        <dbReference type="ARBA" id="ARBA00023002"/>
    </source>
</evidence>
<evidence type="ECO:0000313" key="9">
    <source>
        <dbReference type="EMBL" id="MFC3676198.1"/>
    </source>
</evidence>
<comment type="function">
    <text evidence="1">May be required for disulfide bond formation in some proteins.</text>
</comment>
<evidence type="ECO:0000256" key="3">
    <source>
        <dbReference type="ARBA" id="ARBA00022729"/>
    </source>
</evidence>
<feature type="domain" description="Thioredoxin" evidence="8">
    <location>
        <begin position="9"/>
        <end position="207"/>
    </location>
</feature>
<reference evidence="10" key="1">
    <citation type="journal article" date="2019" name="Int. J. Syst. Evol. Microbiol.">
        <title>The Global Catalogue of Microorganisms (GCM) 10K type strain sequencing project: providing services to taxonomists for standard genome sequencing and annotation.</title>
        <authorList>
            <consortium name="The Broad Institute Genomics Platform"/>
            <consortium name="The Broad Institute Genome Sequencing Center for Infectious Disease"/>
            <person name="Wu L."/>
            <person name="Ma J."/>
        </authorList>
    </citation>
    <scope>NUCLEOTIDE SEQUENCE [LARGE SCALE GENOMIC DNA]</scope>
    <source>
        <strain evidence="10">KCTC 42182</strain>
    </source>
</reference>
<evidence type="ECO:0000256" key="5">
    <source>
        <dbReference type="ARBA" id="ARBA00023157"/>
    </source>
</evidence>
<proteinExistence type="inferred from homology"/>
<dbReference type="PROSITE" id="PS51352">
    <property type="entry name" value="THIOREDOXIN_2"/>
    <property type="match status" value="1"/>
</dbReference>
<protein>
    <submittedName>
        <fullName evidence="9">DsbA family protein</fullName>
    </submittedName>
</protein>
<comment type="caution">
    <text evidence="9">The sequence shown here is derived from an EMBL/GenBank/DDBJ whole genome shotgun (WGS) entry which is preliminary data.</text>
</comment>
<sequence>MKYIQRFLVALTLSLAAFAGSGALSGARAEDKDPRLQDMVLGKADAPVTIIEYASMTCPHCAHFAETVLPDLKKDYIDTGKVKLIFRDFPLDQMAYFGSVLARCAGPTKYFTYLDVIFAQQAAWISNDQQTTINNLKQIGRLGGLPAEQFDKCLADKAMGEYILNSRLEGNQKFKVNSTPTLIINGDVEPGVPSYDELRKKLDKLAK</sequence>
<keyword evidence="3 7" id="KW-0732">Signal</keyword>